<dbReference type="InterPro" id="IPR036188">
    <property type="entry name" value="FAD/NAD-bd_sf"/>
</dbReference>
<evidence type="ECO:0000256" key="3">
    <source>
        <dbReference type="ARBA" id="ARBA00022630"/>
    </source>
</evidence>
<dbReference type="Pfam" id="PF07156">
    <property type="entry name" value="Prenylcys_lyase"/>
    <property type="match status" value="1"/>
</dbReference>
<proteinExistence type="inferred from homology"/>
<dbReference type="OrthoDB" id="437369at2759"/>
<keyword evidence="4" id="KW-0732">Signal</keyword>
<sequence length="550" mass="60967">MKSPVLLLATTAAFFPAYAFQLPFKLPFNLFSSDSQTPLIALPEVPETQTIPNRVAIIGAGAAGSSAAFWVAKAKERYGLDVEIDVYDKNTYIGGRSTTVHPYDDPTLEPHELGASIFIKANKNMWRAVDEFGLERVGFSGEDEDDVMGIWDGHEFVLTTGGGGFYSDWLDKIKILWRYGYKAPTKTQALVKSMIDKFVTLYEPSPPRWSNITSVANDLEWLEITAQTTAEYLDSQGIDRRFSRELVEAATRVNYGHDVDKIHALEGMCSLAPTGASSVKGGNWQIFEHFIAQSGARVFLNTTVKSVTKLSSKVPWIIQTASSSEGRLYRAVIIAAPYHQTGLKVTTGSSDLAATVPEQPYVHLHVTLLSTSARTPNASYFNLPPHAEAPTTVLTTHDGVRLRGRPEPEFNSLTYHGHVLTKEGEKRLTETGEEEWVVKIFSKARLDDEWLRGVFGGKVGWVLRKEWDAYPVLPPTTEFPPVKLAEGLYYVNAFEPLISTMETETIAARNVVELLLKEEYGAGLCKPGTTEDEVGASSPREHDFVYGWDC</sequence>
<keyword evidence="7" id="KW-0325">Glycoprotein</keyword>
<reference evidence="9" key="1">
    <citation type="submission" date="2019-01" db="EMBL/GenBank/DDBJ databases">
        <title>Draft genome sequences of three monokaryotic isolates of the white-rot basidiomycete fungus Dichomitus squalens.</title>
        <authorList>
            <consortium name="DOE Joint Genome Institute"/>
            <person name="Lopez S.C."/>
            <person name="Andreopoulos B."/>
            <person name="Pangilinan J."/>
            <person name="Lipzen A."/>
            <person name="Riley R."/>
            <person name="Ahrendt S."/>
            <person name="Ng V."/>
            <person name="Barry K."/>
            <person name="Daum C."/>
            <person name="Grigoriev I.V."/>
            <person name="Hilden K.S."/>
            <person name="Makela M.R."/>
            <person name="de Vries R.P."/>
        </authorList>
    </citation>
    <scope>NUCLEOTIDE SEQUENCE [LARGE SCALE GENOMIC DNA]</scope>
    <source>
        <strain evidence="9">OM18370.1</strain>
    </source>
</reference>
<keyword evidence="6" id="KW-0560">Oxidoreductase</keyword>
<dbReference type="EMBL" id="ML143424">
    <property type="protein sequence ID" value="TBU28194.1"/>
    <property type="molecule type" value="Genomic_DNA"/>
</dbReference>
<evidence type="ECO:0000256" key="4">
    <source>
        <dbReference type="ARBA" id="ARBA00022729"/>
    </source>
</evidence>
<keyword evidence="5" id="KW-0274">FAD</keyword>
<dbReference type="AlphaFoldDB" id="A0A4Q9MKT1"/>
<dbReference type="SUPFAM" id="SSF51905">
    <property type="entry name" value="FAD/NAD(P)-binding domain"/>
    <property type="match status" value="1"/>
</dbReference>
<accession>A0A4Q9MKT1</accession>
<evidence type="ECO:0000256" key="5">
    <source>
        <dbReference type="ARBA" id="ARBA00022827"/>
    </source>
</evidence>
<evidence type="ECO:0000256" key="1">
    <source>
        <dbReference type="ARBA" id="ARBA00001974"/>
    </source>
</evidence>
<comment type="cofactor">
    <cofactor evidence="1">
        <name>FAD</name>
        <dbReference type="ChEBI" id="CHEBI:57692"/>
    </cofactor>
</comment>
<dbReference type="GO" id="GO:0030327">
    <property type="term" value="P:prenylated protein catabolic process"/>
    <property type="evidence" value="ECO:0007669"/>
    <property type="project" value="TreeGrafter"/>
</dbReference>
<organism evidence="9">
    <name type="scientific">Dichomitus squalens</name>
    <dbReference type="NCBI Taxonomy" id="114155"/>
    <lineage>
        <taxon>Eukaryota</taxon>
        <taxon>Fungi</taxon>
        <taxon>Dikarya</taxon>
        <taxon>Basidiomycota</taxon>
        <taxon>Agaricomycotina</taxon>
        <taxon>Agaricomycetes</taxon>
        <taxon>Polyporales</taxon>
        <taxon>Polyporaceae</taxon>
        <taxon>Dichomitus</taxon>
    </lineage>
</organism>
<dbReference type="GO" id="GO:0030328">
    <property type="term" value="P:prenylcysteine catabolic process"/>
    <property type="evidence" value="ECO:0007669"/>
    <property type="project" value="InterPro"/>
</dbReference>
<dbReference type="Gene3D" id="3.50.50.60">
    <property type="entry name" value="FAD/NAD(P)-binding domain"/>
    <property type="match status" value="1"/>
</dbReference>
<evidence type="ECO:0000259" key="8">
    <source>
        <dbReference type="Pfam" id="PF07156"/>
    </source>
</evidence>
<gene>
    <name evidence="9" type="ORF">BD311DRAFT_722965</name>
</gene>
<dbReference type="InterPro" id="IPR017046">
    <property type="entry name" value="Prenylcysteine_Oxase1"/>
</dbReference>
<evidence type="ECO:0000313" key="9">
    <source>
        <dbReference type="EMBL" id="TBU28194.1"/>
    </source>
</evidence>
<dbReference type="Pfam" id="PF13450">
    <property type="entry name" value="NAD_binding_8"/>
    <property type="match status" value="1"/>
</dbReference>
<comment type="similarity">
    <text evidence="2">Belongs to the prenylcysteine oxidase family.</text>
</comment>
<keyword evidence="3" id="KW-0285">Flavoprotein</keyword>
<evidence type="ECO:0000256" key="7">
    <source>
        <dbReference type="ARBA" id="ARBA00023180"/>
    </source>
</evidence>
<evidence type="ECO:0000256" key="6">
    <source>
        <dbReference type="ARBA" id="ARBA00023002"/>
    </source>
</evidence>
<dbReference type="PIRSF" id="PIRSF036292">
    <property type="entry name" value="Prenylcysteine_oxidase"/>
    <property type="match status" value="1"/>
</dbReference>
<feature type="domain" description="Prenylcysteine lyase" evidence="8">
    <location>
        <begin position="168"/>
        <end position="517"/>
    </location>
</feature>
<evidence type="ECO:0000256" key="2">
    <source>
        <dbReference type="ARBA" id="ARBA00009967"/>
    </source>
</evidence>
<dbReference type="PANTHER" id="PTHR15944">
    <property type="entry name" value="FARNESYLCYSTEINE LYASE"/>
    <property type="match status" value="1"/>
</dbReference>
<name>A0A4Q9MKT1_9APHY</name>
<dbReference type="PANTHER" id="PTHR15944:SF0">
    <property type="entry name" value="PRENYLCYSTEINE LYASE DOMAIN-CONTAINING PROTEIN"/>
    <property type="match status" value="1"/>
</dbReference>
<dbReference type="InterPro" id="IPR010795">
    <property type="entry name" value="Prenylcys_lyase"/>
</dbReference>
<dbReference type="GO" id="GO:0001735">
    <property type="term" value="F:prenylcysteine oxidase activity"/>
    <property type="evidence" value="ECO:0007669"/>
    <property type="project" value="InterPro"/>
</dbReference>
<dbReference type="Proteomes" id="UP000292957">
    <property type="component" value="Unassembled WGS sequence"/>
</dbReference>
<protein>
    <submittedName>
        <fullName evidence="9">FAD/NAD(P)-binding domain-containing protein</fullName>
    </submittedName>
</protein>